<dbReference type="GO" id="GO:0005634">
    <property type="term" value="C:nucleus"/>
    <property type="evidence" value="ECO:0007669"/>
    <property type="project" value="UniProtKB-UniRule"/>
</dbReference>
<dbReference type="Pfam" id="PF00536">
    <property type="entry name" value="SAM_1"/>
    <property type="match status" value="1"/>
</dbReference>
<feature type="domain" description="HMG box" evidence="5">
    <location>
        <begin position="131"/>
        <end position="197"/>
    </location>
</feature>
<evidence type="ECO:0000313" key="6">
    <source>
        <dbReference type="EMBL" id="KAF3006024.1"/>
    </source>
</evidence>
<feature type="compositionally biased region" description="Polar residues" evidence="4">
    <location>
        <begin position="286"/>
        <end position="302"/>
    </location>
</feature>
<comment type="caution">
    <text evidence="6">The sequence shown here is derived from an EMBL/GenBank/DDBJ whole genome shotgun (WGS) entry which is preliminary data.</text>
</comment>
<dbReference type="InterPro" id="IPR013761">
    <property type="entry name" value="SAM/pointed_sf"/>
</dbReference>
<dbReference type="OrthoDB" id="1919336at2759"/>
<dbReference type="EMBL" id="SWKU01000006">
    <property type="protein sequence ID" value="KAF3006024.1"/>
    <property type="molecule type" value="Genomic_DNA"/>
</dbReference>
<dbReference type="SUPFAM" id="SSF47095">
    <property type="entry name" value="HMG-box"/>
    <property type="match status" value="1"/>
</dbReference>
<keyword evidence="7" id="KW-1185">Reference proteome</keyword>
<dbReference type="PANTHER" id="PTHR46040">
    <property type="entry name" value="HIGH MOBILITY GROUP PROTEIN 2"/>
    <property type="match status" value="1"/>
</dbReference>
<proteinExistence type="predicted"/>
<evidence type="ECO:0000256" key="1">
    <source>
        <dbReference type="ARBA" id="ARBA00023125"/>
    </source>
</evidence>
<feature type="region of interest" description="Disordered" evidence="4">
    <location>
        <begin position="76"/>
        <end position="112"/>
    </location>
</feature>
<evidence type="ECO:0000256" key="4">
    <source>
        <dbReference type="SAM" id="MobiDB-lite"/>
    </source>
</evidence>
<dbReference type="InterPro" id="IPR051965">
    <property type="entry name" value="ChromReg_NeuronalGeneExpr"/>
</dbReference>
<dbReference type="SMART" id="SM00454">
    <property type="entry name" value="SAM"/>
    <property type="match status" value="1"/>
</dbReference>
<dbReference type="PROSITE" id="PS50118">
    <property type="entry name" value="HMG_BOX_2"/>
    <property type="match status" value="1"/>
</dbReference>
<dbReference type="Proteomes" id="UP000801428">
    <property type="component" value="Unassembled WGS sequence"/>
</dbReference>
<feature type="compositionally biased region" description="Basic and acidic residues" evidence="4">
    <location>
        <begin position="239"/>
        <end position="248"/>
    </location>
</feature>
<dbReference type="GO" id="GO:0010468">
    <property type="term" value="P:regulation of gene expression"/>
    <property type="evidence" value="ECO:0007669"/>
    <property type="project" value="TreeGrafter"/>
</dbReference>
<gene>
    <name evidence="6" type="ORF">E8E13_010662</name>
</gene>
<feature type="compositionally biased region" description="Polar residues" evidence="4">
    <location>
        <begin position="396"/>
        <end position="412"/>
    </location>
</feature>
<dbReference type="AlphaFoldDB" id="A0A9P4WCQ3"/>
<dbReference type="SUPFAM" id="SSF47769">
    <property type="entry name" value="SAM/Pointed domain"/>
    <property type="match status" value="1"/>
</dbReference>
<feature type="DNA-binding region" description="HMG box" evidence="3">
    <location>
        <begin position="131"/>
        <end position="197"/>
    </location>
</feature>
<dbReference type="PANTHER" id="PTHR46040:SF3">
    <property type="entry name" value="HIGH MOBILITY GROUP PROTEIN 2"/>
    <property type="match status" value="1"/>
</dbReference>
<dbReference type="Pfam" id="PF00505">
    <property type="entry name" value="HMG_box"/>
    <property type="match status" value="1"/>
</dbReference>
<organism evidence="6 7">
    <name type="scientific">Curvularia kusanoi</name>
    <name type="common">Cochliobolus kusanoi</name>
    <dbReference type="NCBI Taxonomy" id="90978"/>
    <lineage>
        <taxon>Eukaryota</taxon>
        <taxon>Fungi</taxon>
        <taxon>Dikarya</taxon>
        <taxon>Ascomycota</taxon>
        <taxon>Pezizomycotina</taxon>
        <taxon>Dothideomycetes</taxon>
        <taxon>Pleosporomycetidae</taxon>
        <taxon>Pleosporales</taxon>
        <taxon>Pleosporineae</taxon>
        <taxon>Pleosporaceae</taxon>
        <taxon>Curvularia</taxon>
    </lineage>
</organism>
<dbReference type="InterPro" id="IPR001660">
    <property type="entry name" value="SAM"/>
</dbReference>
<feature type="compositionally biased region" description="Basic and acidic residues" evidence="4">
    <location>
        <begin position="216"/>
        <end position="230"/>
    </location>
</feature>
<dbReference type="Gene3D" id="1.10.30.10">
    <property type="entry name" value="High mobility group box domain"/>
    <property type="match status" value="1"/>
</dbReference>
<name>A0A9P4WCQ3_CURKU</name>
<accession>A0A9P4WCQ3</accession>
<dbReference type="InterPro" id="IPR036910">
    <property type="entry name" value="HMG_box_dom_sf"/>
</dbReference>
<reference evidence="6" key="1">
    <citation type="submission" date="2019-04" db="EMBL/GenBank/DDBJ databases">
        <title>Sequencing of skin fungus with MAO and IRED activity.</title>
        <authorList>
            <person name="Marsaioli A.J."/>
            <person name="Bonatto J.M.C."/>
            <person name="Reis Junior O."/>
        </authorList>
    </citation>
    <scope>NUCLEOTIDE SEQUENCE</scope>
    <source>
        <strain evidence="6">30M1</strain>
    </source>
</reference>
<feature type="region of interest" description="Disordered" evidence="4">
    <location>
        <begin position="216"/>
        <end position="355"/>
    </location>
</feature>
<evidence type="ECO:0000259" key="5">
    <source>
        <dbReference type="PROSITE" id="PS50118"/>
    </source>
</evidence>
<protein>
    <recommendedName>
        <fullName evidence="5">HMG box domain-containing protein</fullName>
    </recommendedName>
</protein>
<dbReference type="GO" id="GO:0003677">
    <property type="term" value="F:DNA binding"/>
    <property type="evidence" value="ECO:0007669"/>
    <property type="project" value="UniProtKB-UniRule"/>
</dbReference>
<feature type="region of interest" description="Disordered" evidence="4">
    <location>
        <begin position="429"/>
        <end position="461"/>
    </location>
</feature>
<dbReference type="InterPro" id="IPR009071">
    <property type="entry name" value="HMG_box_dom"/>
</dbReference>
<feature type="compositionally biased region" description="Basic and acidic residues" evidence="4">
    <location>
        <begin position="83"/>
        <end position="94"/>
    </location>
</feature>
<dbReference type="Gene3D" id="1.10.150.50">
    <property type="entry name" value="Transcription Factor, Ets-1"/>
    <property type="match status" value="1"/>
</dbReference>
<keyword evidence="1 3" id="KW-0238">DNA-binding</keyword>
<evidence type="ECO:0000313" key="7">
    <source>
        <dbReference type="Proteomes" id="UP000801428"/>
    </source>
</evidence>
<feature type="compositionally biased region" description="Polar residues" evidence="4">
    <location>
        <begin position="97"/>
        <end position="108"/>
    </location>
</feature>
<dbReference type="SMART" id="SM00398">
    <property type="entry name" value="HMG"/>
    <property type="match status" value="1"/>
</dbReference>
<keyword evidence="2 3" id="KW-0539">Nucleus</keyword>
<evidence type="ECO:0000256" key="3">
    <source>
        <dbReference type="PROSITE-ProRule" id="PRU00267"/>
    </source>
</evidence>
<feature type="region of interest" description="Disordered" evidence="4">
    <location>
        <begin position="389"/>
        <end position="413"/>
    </location>
</feature>
<sequence length="491" mass="53984">MSSDLKERLARLGLAQYSEVFVTEGFDTWETVLDITESDLSHLNVKLGHRRKLQRAIAESRGQSSDRPLIFAATRGGSAEGAYRSDDSTNESRHKQAPNTGEGNTGVSTKRKYRRHPKVSFLLANPDENAPERPPSAYVIFSNQVREVLKGQDLSFTEIAKVVGERWQVLPSEEREACERQANSAKEKYYAGLAEYKKTEQYESYQKYLEEFRAKHNAPTKEGKRSKLEAETSTSTRASSHDQADRATNRRLSAIATDPLNGQQARGATSPVGPSRLPPAPLYPSKPTSPASHPLSGLNSPRSGELYSPVSASSQSALPRDASFESLPSQMPRDLRDGSGLYHPSPYIQSHQAASTMPTPISRYATHYQNPVDLPSRRSHRDQATHLPGLTHEDTTLSSESGHSNYSLSQAQPPLLDPIKSMRMLPQPVPNMGPAPSPLDRGLQQPPSVPAHLQLPPPDYRTQGSLAALVRAGELAARVADDEPMDKDESP</sequence>
<evidence type="ECO:0000256" key="2">
    <source>
        <dbReference type="ARBA" id="ARBA00023242"/>
    </source>
</evidence>
<dbReference type="CDD" id="cd09487">
    <property type="entry name" value="SAM_superfamily"/>
    <property type="match status" value="1"/>
</dbReference>